<evidence type="ECO:0000256" key="2">
    <source>
        <dbReference type="ARBA" id="ARBA00022614"/>
    </source>
</evidence>
<protein>
    <recommendedName>
        <fullName evidence="14">NB-ARC domain-containing protein</fullName>
    </recommendedName>
</protein>
<keyword evidence="2" id="KW-0433">Leucine-rich repeat</keyword>
<comment type="similarity">
    <text evidence="1">Belongs to the disease resistance NB-LRR family.</text>
</comment>
<proteinExistence type="inferred from homology"/>
<evidence type="ECO:0000259" key="8">
    <source>
        <dbReference type="Pfam" id="PF00931"/>
    </source>
</evidence>
<keyword evidence="13" id="KW-1185">Reference proteome</keyword>
<dbReference type="Gene3D" id="1.20.5.4130">
    <property type="match status" value="1"/>
</dbReference>
<reference evidence="12" key="1">
    <citation type="journal article" date="2009" name="Rice">
        <title>De Novo Next Generation Sequencing of Plant Genomes.</title>
        <authorList>
            <person name="Rounsley S."/>
            <person name="Marri P.R."/>
            <person name="Yu Y."/>
            <person name="He R."/>
            <person name="Sisneros N."/>
            <person name="Goicoechea J.L."/>
            <person name="Lee S.J."/>
            <person name="Angelova A."/>
            <person name="Kudrna D."/>
            <person name="Luo M."/>
            <person name="Affourtit J."/>
            <person name="Desany B."/>
            <person name="Knight J."/>
            <person name="Niazi F."/>
            <person name="Egholm M."/>
            <person name="Wing R.A."/>
        </authorList>
    </citation>
    <scope>NUCLEOTIDE SEQUENCE [LARGE SCALE GENOMIC DNA]</scope>
    <source>
        <strain evidence="12">cv. IRGC 105608</strain>
    </source>
</reference>
<evidence type="ECO:0000256" key="4">
    <source>
        <dbReference type="ARBA" id="ARBA00022741"/>
    </source>
</evidence>
<accession>A0A0D3HAV1</accession>
<dbReference type="InterPro" id="IPR027417">
    <property type="entry name" value="P-loop_NTPase"/>
</dbReference>
<dbReference type="GO" id="GO:0002758">
    <property type="term" value="P:innate immune response-activating signaling pathway"/>
    <property type="evidence" value="ECO:0007669"/>
    <property type="project" value="UniProtKB-ARBA"/>
</dbReference>
<dbReference type="PANTHER" id="PTHR36766">
    <property type="entry name" value="PLANT BROAD-SPECTRUM MILDEW RESISTANCE PROTEIN RPW8"/>
    <property type="match status" value="1"/>
</dbReference>
<evidence type="ECO:0000259" key="11">
    <source>
        <dbReference type="Pfam" id="PF25019"/>
    </source>
</evidence>
<keyword evidence="3" id="KW-0677">Repeat</keyword>
<dbReference type="InterPro" id="IPR002182">
    <property type="entry name" value="NB-ARC"/>
</dbReference>
<sequence length="1396" mass="159869">MAEFLVRPLLSAVTNNASSYLVDQYKVMEGMELQRKALERMLPLILSVIQDAEEKRSKKPELSVWLDELKKVSYEAIDVFDEFKYEGLRREAMKKGHDATLSKGIVSLFPYRNPIVFRYRMGKKLQKIVQKIKVLVSEMDSFGLIKQQQEIPKQWRQTDSIMVDTEKDIVSRSRDEEKKKIINMLLDEARGKDLTVLPIVGMGGLGKTRFAQLIYNDPEIEKHFPLRRWCCVSDVFDPITIANSICMSTERDREKALQNLQKEVGGKKYLIVLDDVWNRDSDKWGKLKTCLKKGDMGSVVLTTTRDAEVARIMVTGEVQVHNLENIREDYLMEIIQSKAFSLAKSNEHFEVLQWKDILAKSNNICNVGEDKIYPILRLSYDDLPLHIKQCFAFCAIFPKDYVIDVETLIKLWLAHDFIPLQEDDNIEMVAKHIFKELVWRSFFQDVKEFPLRTTCKIHDLMHDIAQSVIGKECLSIASRSDFKSLLSEHPTYHFNTLNVQTVLFDDFMRKQSPTLRTLLSENYNMDISILHLSKSSSLRALRLRFSKELVPIRLRYLQHLRYLDISRYPHVKLPEDICMLYNLQTLILSYCINLVDLPKDMKYMTSLRHLYTNGCSKLKCMPPELGQLTSLRTLTDFVVGASSGCSTLRELHSLNLCGVLELRGLENVSQEDAKAANLRNKEKLTHLSLEWDSECCVEEPNCHEKVLDALKPHHGLLMLNVISYKSTHFPAWMTDLSMLQNLVELKLEGCTMCEEFPQFIQFRSLQVLYLIRLDKLQTLCCEEGRQGKEAFYLLEKLVIESCPKFRTLVHDMASTMFPALKEIKLLDLEGLERLVATGERQENEPMFPLLEEVDIVLCPKLQTLCYEMASTAFPSLKKIKLYDLEGLERLVENESTFHLLEQADIGKCPNLRSLPEAPKLKIFTLNENKVELSLWLLQSRFMSSLSKLELNVDDKEGTMQLDQIQESSLSGLDLSHCNFFFPMSPSQPIIMSWKWLGQLVHLRISDCDVLIYWPEEEFLCLVSLKTLCIICCDNLIGRPRVVKGEPTCCARDQLLPCLTSLLIWDCDSLRELFVLPPSLTDIEIAGCPNLEFIWGKRDTKSESVQVEHHDTFTSSEHCNDRASRTLLEQSPSAANHPLPCLEFLNVTECRKMIALDNLPSSLKKLNIHLCPEINSLSGQLYELKVLIINSCNKLESLNRLGDLPSLETLDLQYCKRLTSLPCGLGSYSSLSSITIRYCPAMNTKPIYKCLQPRLDSLEIRDLSDARASDPQEGVTGPWPMYKWASMFNRAHCKQTNGMWIVSHPPLCAILAFLAVNPRNFAVSSPAPSAAAVRHPEPRGSISQRQELEQEERGRGADGFGGSAHRVLDEMGVRTHRLGIVHCVTARSPRAEVDERR</sequence>
<keyword evidence="5" id="KW-0611">Plant defense</keyword>
<feature type="domain" description="Disease resistance N-terminal" evidence="9">
    <location>
        <begin position="10"/>
        <end position="92"/>
    </location>
</feature>
<keyword evidence="6" id="KW-0067">ATP-binding</keyword>
<evidence type="ECO:0000256" key="1">
    <source>
        <dbReference type="ARBA" id="ARBA00008894"/>
    </source>
</evidence>
<dbReference type="SUPFAM" id="SSF52540">
    <property type="entry name" value="P-loop containing nucleoside triphosphate hydrolases"/>
    <property type="match status" value="1"/>
</dbReference>
<dbReference type="FunFam" id="1.10.10.10:FF:000322">
    <property type="entry name" value="Probable disease resistance protein At1g63360"/>
    <property type="match status" value="1"/>
</dbReference>
<evidence type="ECO:0000256" key="7">
    <source>
        <dbReference type="SAM" id="MobiDB-lite"/>
    </source>
</evidence>
<evidence type="ECO:0000259" key="9">
    <source>
        <dbReference type="Pfam" id="PF18052"/>
    </source>
</evidence>
<evidence type="ECO:0008006" key="14">
    <source>
        <dbReference type="Google" id="ProtNLM"/>
    </source>
</evidence>
<dbReference type="SUPFAM" id="SSF52058">
    <property type="entry name" value="L domain-like"/>
    <property type="match status" value="2"/>
</dbReference>
<dbReference type="GO" id="GO:0042742">
    <property type="term" value="P:defense response to bacterium"/>
    <property type="evidence" value="ECO:0007669"/>
    <property type="project" value="UniProtKB-ARBA"/>
</dbReference>
<dbReference type="EnsemblPlants" id="OBART10G01430.1">
    <property type="protein sequence ID" value="OBART10G01430.1"/>
    <property type="gene ID" value="OBART10G01430"/>
</dbReference>
<organism evidence="12">
    <name type="scientific">Oryza barthii</name>
    <dbReference type="NCBI Taxonomy" id="65489"/>
    <lineage>
        <taxon>Eukaryota</taxon>
        <taxon>Viridiplantae</taxon>
        <taxon>Streptophyta</taxon>
        <taxon>Embryophyta</taxon>
        <taxon>Tracheophyta</taxon>
        <taxon>Spermatophyta</taxon>
        <taxon>Magnoliopsida</taxon>
        <taxon>Liliopsida</taxon>
        <taxon>Poales</taxon>
        <taxon>Poaceae</taxon>
        <taxon>BOP clade</taxon>
        <taxon>Oryzoideae</taxon>
        <taxon>Oryzeae</taxon>
        <taxon>Oryzinae</taxon>
        <taxon>Oryza</taxon>
    </lineage>
</organism>
<feature type="domain" description="NB-ARC" evidence="8">
    <location>
        <begin position="175"/>
        <end position="341"/>
    </location>
</feature>
<dbReference type="Gene3D" id="1.10.10.10">
    <property type="entry name" value="Winged helix-like DNA-binding domain superfamily/Winged helix DNA-binding domain"/>
    <property type="match status" value="1"/>
</dbReference>
<dbReference type="PaxDb" id="65489-OBART10G01430.1"/>
<feature type="domain" description="R13L1/DRL21-like LRR repeat region" evidence="11">
    <location>
        <begin position="648"/>
        <end position="771"/>
    </location>
</feature>
<dbReference type="STRING" id="65489.A0A0D3HAV1"/>
<dbReference type="Pfam" id="PF23559">
    <property type="entry name" value="WHD_DRP"/>
    <property type="match status" value="1"/>
</dbReference>
<dbReference type="InterPro" id="IPR032675">
    <property type="entry name" value="LRR_dom_sf"/>
</dbReference>
<dbReference type="InterPro" id="IPR036388">
    <property type="entry name" value="WH-like_DNA-bd_sf"/>
</dbReference>
<dbReference type="InterPro" id="IPR056789">
    <property type="entry name" value="LRR_R13L1-DRL21"/>
</dbReference>
<dbReference type="InterPro" id="IPR041118">
    <property type="entry name" value="Rx_N"/>
</dbReference>
<dbReference type="PRINTS" id="PR00364">
    <property type="entry name" value="DISEASERSIST"/>
</dbReference>
<dbReference type="Proteomes" id="UP000026960">
    <property type="component" value="Chromosome 10"/>
</dbReference>
<dbReference type="PANTHER" id="PTHR36766:SF55">
    <property type="entry name" value="OS11G0492900 PROTEIN"/>
    <property type="match status" value="1"/>
</dbReference>
<feature type="domain" description="Disease resistance protein winged helix" evidence="10">
    <location>
        <begin position="396"/>
        <end position="465"/>
    </location>
</feature>
<dbReference type="HOGENOM" id="CLU_000837_8_8_1"/>
<evidence type="ECO:0000256" key="5">
    <source>
        <dbReference type="ARBA" id="ARBA00022821"/>
    </source>
</evidence>
<evidence type="ECO:0000313" key="13">
    <source>
        <dbReference type="Proteomes" id="UP000026960"/>
    </source>
</evidence>
<evidence type="ECO:0000259" key="10">
    <source>
        <dbReference type="Pfam" id="PF23559"/>
    </source>
</evidence>
<dbReference type="GO" id="GO:0009626">
    <property type="term" value="P:plant-type hypersensitive response"/>
    <property type="evidence" value="ECO:0007669"/>
    <property type="project" value="UniProtKB-ARBA"/>
</dbReference>
<dbReference type="Pfam" id="PF18052">
    <property type="entry name" value="Rx_N"/>
    <property type="match status" value="1"/>
</dbReference>
<dbReference type="eggNOG" id="KOG4658">
    <property type="taxonomic scope" value="Eukaryota"/>
</dbReference>
<keyword evidence="4" id="KW-0547">Nucleotide-binding</keyword>
<dbReference type="Pfam" id="PF00931">
    <property type="entry name" value="NB-ARC"/>
    <property type="match status" value="1"/>
</dbReference>
<dbReference type="Gene3D" id="3.80.10.10">
    <property type="entry name" value="Ribonuclease Inhibitor"/>
    <property type="match status" value="3"/>
</dbReference>
<dbReference type="GO" id="GO:0043531">
    <property type="term" value="F:ADP binding"/>
    <property type="evidence" value="ECO:0007669"/>
    <property type="project" value="InterPro"/>
</dbReference>
<dbReference type="Pfam" id="PF25019">
    <property type="entry name" value="LRR_R13L1-DRL21"/>
    <property type="match status" value="1"/>
</dbReference>
<feature type="compositionally biased region" description="Basic and acidic residues" evidence="7">
    <location>
        <begin position="1345"/>
        <end position="1355"/>
    </location>
</feature>
<evidence type="ECO:0000313" key="12">
    <source>
        <dbReference type="EnsemblPlants" id="OBART10G01430.1"/>
    </source>
</evidence>
<feature type="region of interest" description="Disordered" evidence="7">
    <location>
        <begin position="1327"/>
        <end position="1363"/>
    </location>
</feature>
<dbReference type="InterPro" id="IPR058922">
    <property type="entry name" value="WHD_DRP"/>
</dbReference>
<dbReference type="GO" id="GO:0005524">
    <property type="term" value="F:ATP binding"/>
    <property type="evidence" value="ECO:0007669"/>
    <property type="project" value="UniProtKB-KW"/>
</dbReference>
<evidence type="ECO:0000256" key="3">
    <source>
        <dbReference type="ARBA" id="ARBA00022737"/>
    </source>
</evidence>
<dbReference type="Gene3D" id="3.40.50.300">
    <property type="entry name" value="P-loop containing nucleotide triphosphate hydrolases"/>
    <property type="match status" value="1"/>
</dbReference>
<evidence type="ECO:0000256" key="6">
    <source>
        <dbReference type="ARBA" id="ARBA00022840"/>
    </source>
</evidence>
<dbReference type="Gramene" id="OBART10G01430.1">
    <property type="protein sequence ID" value="OBART10G01430.1"/>
    <property type="gene ID" value="OBART10G01430"/>
</dbReference>
<name>A0A0D3HAV1_9ORYZ</name>
<reference evidence="12" key="2">
    <citation type="submission" date="2015-03" db="UniProtKB">
        <authorList>
            <consortium name="EnsemblPlants"/>
        </authorList>
    </citation>
    <scope>IDENTIFICATION</scope>
</reference>